<feature type="compositionally biased region" description="Pro residues" evidence="1">
    <location>
        <begin position="272"/>
        <end position="282"/>
    </location>
</feature>
<evidence type="ECO:0000313" key="4">
    <source>
        <dbReference type="EMBL" id="GIG41174.1"/>
    </source>
</evidence>
<name>A0ABQ4DPA8_9CELL</name>
<evidence type="ECO:0000256" key="2">
    <source>
        <dbReference type="SAM" id="Phobius"/>
    </source>
</evidence>
<proteinExistence type="predicted"/>
<dbReference type="PRINTS" id="PR01217">
    <property type="entry name" value="PRICHEXTENSN"/>
</dbReference>
<evidence type="ECO:0008006" key="6">
    <source>
        <dbReference type="Google" id="ProtNLM"/>
    </source>
</evidence>
<gene>
    <name evidence="4" type="ORF">Cph01nite_29360</name>
</gene>
<dbReference type="Proteomes" id="UP000614741">
    <property type="component" value="Unassembled WGS sequence"/>
</dbReference>
<feature type="signal peptide" evidence="3">
    <location>
        <begin position="1"/>
        <end position="25"/>
    </location>
</feature>
<evidence type="ECO:0000256" key="1">
    <source>
        <dbReference type="SAM" id="MobiDB-lite"/>
    </source>
</evidence>
<comment type="caution">
    <text evidence="4">The sequence shown here is derived from an EMBL/GenBank/DDBJ whole genome shotgun (WGS) entry which is preliminary data.</text>
</comment>
<keyword evidence="2" id="KW-0472">Membrane</keyword>
<keyword evidence="5" id="KW-1185">Reference proteome</keyword>
<dbReference type="EMBL" id="BONP01000021">
    <property type="protein sequence ID" value="GIG41174.1"/>
    <property type="molecule type" value="Genomic_DNA"/>
</dbReference>
<keyword evidence="3" id="KW-0732">Signal</keyword>
<dbReference type="NCBIfam" id="TIGR01167">
    <property type="entry name" value="LPXTG_anchor"/>
    <property type="match status" value="1"/>
</dbReference>
<sequence length="372" mass="38337">MNRRLPLVILSVAALVVLPAASATATGNHGYSKPGYSSGHDRGKGPGKVKPTPQPTSAPTDLCGGTRKGEVIAWHAYTCEKATGYYLYKKLDVRKPAGFWNSGEQHRVALHPVWAWPSADASLRLEASKSLPRESQVIPLELDAADTAAVCADRASYGLQVDLAGNGVAGRELDLVSVMPTIITPPNGGFMPNTLAYYGHYEVSRIVDLDALCAPAPTPSPTPVVPTPTPTTPVVVVPTPTPTPPVEVVPTPAPTPTPSPSPTAEVEETPEATPPAPVPSPSPSETSEVLPAPAETPTPVATPAPSATPTPAATPTPTPTPTERAEVLAAVDDDDRLAATGTQAALGLMAAIGAIAGGAALVLARRRHRTES</sequence>
<protein>
    <recommendedName>
        <fullName evidence="6">Gram-positive cocci surface proteins LPxTG domain-containing protein</fullName>
    </recommendedName>
</protein>
<feature type="region of interest" description="Disordered" evidence="1">
    <location>
        <begin position="29"/>
        <end position="63"/>
    </location>
</feature>
<dbReference type="RefSeq" id="WP_203675467.1">
    <property type="nucleotide sequence ID" value="NZ_BONP01000021.1"/>
</dbReference>
<feature type="compositionally biased region" description="Low complexity" evidence="1">
    <location>
        <begin position="283"/>
        <end position="293"/>
    </location>
</feature>
<accession>A0ABQ4DPA8</accession>
<feature type="transmembrane region" description="Helical" evidence="2">
    <location>
        <begin position="344"/>
        <end position="364"/>
    </location>
</feature>
<feature type="compositionally biased region" description="Pro residues" evidence="1">
    <location>
        <begin position="294"/>
        <end position="320"/>
    </location>
</feature>
<evidence type="ECO:0000313" key="5">
    <source>
        <dbReference type="Proteomes" id="UP000614741"/>
    </source>
</evidence>
<keyword evidence="2" id="KW-0812">Transmembrane</keyword>
<organism evidence="4 5">
    <name type="scientific">Cellulomonas phragmiteti</name>
    <dbReference type="NCBI Taxonomy" id="478780"/>
    <lineage>
        <taxon>Bacteria</taxon>
        <taxon>Bacillati</taxon>
        <taxon>Actinomycetota</taxon>
        <taxon>Actinomycetes</taxon>
        <taxon>Micrococcales</taxon>
        <taxon>Cellulomonadaceae</taxon>
        <taxon>Cellulomonas</taxon>
    </lineage>
</organism>
<keyword evidence="2" id="KW-1133">Transmembrane helix</keyword>
<feature type="region of interest" description="Disordered" evidence="1">
    <location>
        <begin position="235"/>
        <end position="322"/>
    </location>
</feature>
<feature type="chain" id="PRO_5046575618" description="Gram-positive cocci surface proteins LPxTG domain-containing protein" evidence="3">
    <location>
        <begin position="26"/>
        <end position="372"/>
    </location>
</feature>
<feature type="compositionally biased region" description="Pro residues" evidence="1">
    <location>
        <begin position="239"/>
        <end position="261"/>
    </location>
</feature>
<evidence type="ECO:0000256" key="3">
    <source>
        <dbReference type="SAM" id="SignalP"/>
    </source>
</evidence>
<reference evidence="4 5" key="1">
    <citation type="submission" date="2021-01" db="EMBL/GenBank/DDBJ databases">
        <title>Whole genome shotgun sequence of Cellulomonas phragmiteti NBRC 110785.</title>
        <authorList>
            <person name="Komaki H."/>
            <person name="Tamura T."/>
        </authorList>
    </citation>
    <scope>NUCLEOTIDE SEQUENCE [LARGE SCALE GENOMIC DNA]</scope>
    <source>
        <strain evidence="4 5">NBRC 110785</strain>
    </source>
</reference>